<dbReference type="AlphaFoldDB" id="A0A5M3MUA5"/>
<dbReference type="OrthoDB" id="444631at2759"/>
<keyword evidence="4" id="KW-1185">Reference proteome</keyword>
<feature type="region of interest" description="Disordered" evidence="1">
    <location>
        <begin position="791"/>
        <end position="817"/>
    </location>
</feature>
<dbReference type="Proteomes" id="UP000053558">
    <property type="component" value="Unassembled WGS sequence"/>
</dbReference>
<feature type="transmembrane region" description="Helical" evidence="2">
    <location>
        <begin position="46"/>
        <end position="65"/>
    </location>
</feature>
<comment type="caution">
    <text evidence="3">The sequence shown here is derived from an EMBL/GenBank/DDBJ whole genome shotgun (WGS) entry which is preliminary data.</text>
</comment>
<evidence type="ECO:0000313" key="3">
    <source>
        <dbReference type="EMBL" id="EIW82748.1"/>
    </source>
</evidence>
<protein>
    <submittedName>
        <fullName evidence="3">Uncharacterized protein</fullName>
    </submittedName>
</protein>
<feature type="transmembrane region" description="Helical" evidence="2">
    <location>
        <begin position="173"/>
        <end position="196"/>
    </location>
</feature>
<keyword evidence="2" id="KW-0472">Membrane</keyword>
<accession>A0A5M3MUA5</accession>
<feature type="transmembrane region" description="Helical" evidence="2">
    <location>
        <begin position="12"/>
        <end position="34"/>
    </location>
</feature>
<organism evidence="3 4">
    <name type="scientific">Coniophora puteana (strain RWD-64-598)</name>
    <name type="common">Brown rot fungus</name>
    <dbReference type="NCBI Taxonomy" id="741705"/>
    <lineage>
        <taxon>Eukaryota</taxon>
        <taxon>Fungi</taxon>
        <taxon>Dikarya</taxon>
        <taxon>Basidiomycota</taxon>
        <taxon>Agaricomycotina</taxon>
        <taxon>Agaricomycetes</taxon>
        <taxon>Agaricomycetidae</taxon>
        <taxon>Boletales</taxon>
        <taxon>Coniophorineae</taxon>
        <taxon>Coniophoraceae</taxon>
        <taxon>Coniophora</taxon>
    </lineage>
</organism>
<keyword evidence="2" id="KW-1133">Transmembrane helix</keyword>
<dbReference type="RefSeq" id="XP_007766430.1">
    <property type="nucleotide sequence ID" value="XM_007768240.1"/>
</dbReference>
<keyword evidence="2" id="KW-0812">Transmembrane</keyword>
<feature type="compositionally biased region" description="Basic and acidic residues" evidence="1">
    <location>
        <begin position="806"/>
        <end position="817"/>
    </location>
</feature>
<evidence type="ECO:0000256" key="2">
    <source>
        <dbReference type="SAM" id="Phobius"/>
    </source>
</evidence>
<gene>
    <name evidence="3" type="ORF">CONPUDRAFT_71471</name>
</gene>
<dbReference type="GeneID" id="19208930"/>
<reference evidence="4" key="1">
    <citation type="journal article" date="2012" name="Science">
        <title>The Paleozoic origin of enzymatic lignin decomposition reconstructed from 31 fungal genomes.</title>
        <authorList>
            <person name="Floudas D."/>
            <person name="Binder M."/>
            <person name="Riley R."/>
            <person name="Barry K."/>
            <person name="Blanchette R.A."/>
            <person name="Henrissat B."/>
            <person name="Martinez A.T."/>
            <person name="Otillar R."/>
            <person name="Spatafora J.W."/>
            <person name="Yadav J.S."/>
            <person name="Aerts A."/>
            <person name="Benoit I."/>
            <person name="Boyd A."/>
            <person name="Carlson A."/>
            <person name="Copeland A."/>
            <person name="Coutinho P.M."/>
            <person name="de Vries R.P."/>
            <person name="Ferreira P."/>
            <person name="Findley K."/>
            <person name="Foster B."/>
            <person name="Gaskell J."/>
            <person name="Glotzer D."/>
            <person name="Gorecki P."/>
            <person name="Heitman J."/>
            <person name="Hesse C."/>
            <person name="Hori C."/>
            <person name="Igarashi K."/>
            <person name="Jurgens J.A."/>
            <person name="Kallen N."/>
            <person name="Kersten P."/>
            <person name="Kohler A."/>
            <person name="Kuees U."/>
            <person name="Kumar T.K.A."/>
            <person name="Kuo A."/>
            <person name="LaButti K."/>
            <person name="Larrondo L.F."/>
            <person name="Lindquist E."/>
            <person name="Ling A."/>
            <person name="Lombard V."/>
            <person name="Lucas S."/>
            <person name="Lundell T."/>
            <person name="Martin R."/>
            <person name="McLaughlin D.J."/>
            <person name="Morgenstern I."/>
            <person name="Morin E."/>
            <person name="Murat C."/>
            <person name="Nagy L.G."/>
            <person name="Nolan M."/>
            <person name="Ohm R.A."/>
            <person name="Patyshakuliyeva A."/>
            <person name="Rokas A."/>
            <person name="Ruiz-Duenas F.J."/>
            <person name="Sabat G."/>
            <person name="Salamov A."/>
            <person name="Samejima M."/>
            <person name="Schmutz J."/>
            <person name="Slot J.C."/>
            <person name="St John F."/>
            <person name="Stenlid J."/>
            <person name="Sun H."/>
            <person name="Sun S."/>
            <person name="Syed K."/>
            <person name="Tsang A."/>
            <person name="Wiebenga A."/>
            <person name="Young D."/>
            <person name="Pisabarro A."/>
            <person name="Eastwood D.C."/>
            <person name="Martin F."/>
            <person name="Cullen D."/>
            <person name="Grigoriev I.V."/>
            <person name="Hibbett D.S."/>
        </authorList>
    </citation>
    <scope>NUCLEOTIDE SEQUENCE [LARGE SCALE GENOMIC DNA]</scope>
    <source>
        <strain evidence="4">RWD-64-598 SS2</strain>
    </source>
</reference>
<proteinExistence type="predicted"/>
<dbReference type="EMBL" id="JH711576">
    <property type="protein sequence ID" value="EIW82748.1"/>
    <property type="molecule type" value="Genomic_DNA"/>
</dbReference>
<evidence type="ECO:0000256" key="1">
    <source>
        <dbReference type="SAM" id="MobiDB-lite"/>
    </source>
</evidence>
<dbReference type="KEGG" id="cput:CONPUDRAFT_71471"/>
<sequence>MGDNNHAPPPLPIAYLGAQTGVYALGIALTVLRMWIRRGRYWVEDVLALLGTLFSHLCLALTLGPGGADWTAQADRIFFWLDLMVFVMEVWSTRASILVSVLRVTTNACFRKLILASLALFVVFWAVSFGGKMWLCTDAISAIILVGLPLAMLWNVQLACLPRILILSIFATGVLNAACALDLIACNLLVTVTFLFRVLLSDKSSYYDDTTTPPKPILTERVGGSAFTTVDLDSVHFVETQEDYGRSQSTIAWNDAAWGGLSDYISLRKHAVRLNQSWKPDKLLTYLFKRRRSAQKLNSSRNVPLVYYARLALVLQQRELLERHSPLTHSSSLQMFSSRSASVWTSLMFYAFVRSSRLPRLPGPLTTQTQQMLECILAQATRVRHNILVRKTPVQSYAFPQSPMVTSVLLAGRWVFSQSLDLYMVMCRDIKASDAKPAVILKAASGRIGAMRGVDVIDREGRRHVFLVLERSSVRTAGDLQGSQRWDLRLLILKLNYEDDSKIHLEPVYQRQHTFVGLHPRHSVEVIWGPSAFLIDWSVTSRDHRKFVVYLAQEGLIQEMGDNDLGVKNLELTQQLYIITSTHILTTGRFVMNQQPTSAIAAHIYAVPISSVLNNSVSIASRGVLDVFTNQIQAIVMLRDSVISPVTGVTDVVLLAVIREGQATPTHHLRSLVVFRLVIPPASPEESSRPSMIEIHKQILSQFTLARNDSYMIQPSSLGSTTFLSENDMNGNIKVLEIIFDEEEQKAWVTCSSGLNLRNCVKDENARDFRLECGKNEPEFGRLSFSYGVSGDGRSQGYRPHNLGHVSRDDAKQSDDN</sequence>
<evidence type="ECO:0000313" key="4">
    <source>
        <dbReference type="Proteomes" id="UP000053558"/>
    </source>
</evidence>
<name>A0A5M3MUA5_CONPW</name>
<feature type="transmembrane region" description="Helical" evidence="2">
    <location>
        <begin position="77"/>
        <end position="101"/>
    </location>
</feature>
<feature type="transmembrane region" description="Helical" evidence="2">
    <location>
        <begin position="113"/>
        <end position="134"/>
    </location>
</feature>
<feature type="transmembrane region" description="Helical" evidence="2">
    <location>
        <begin position="140"/>
        <end position="161"/>
    </location>
</feature>